<dbReference type="GO" id="GO:0030366">
    <property type="term" value="F:molybdopterin synthase activity"/>
    <property type="evidence" value="ECO:0007669"/>
    <property type="project" value="UniProtKB-EC"/>
</dbReference>
<evidence type="ECO:0000256" key="3">
    <source>
        <dbReference type="ARBA" id="ARBA00011950"/>
    </source>
</evidence>
<dbReference type="EMBL" id="JACFXU010000013">
    <property type="protein sequence ID" value="MBA6412354.1"/>
    <property type="molecule type" value="Genomic_DNA"/>
</dbReference>
<dbReference type="Pfam" id="PF02391">
    <property type="entry name" value="MoaE"/>
    <property type="match status" value="1"/>
</dbReference>
<keyword evidence="12" id="KW-0808">Transferase</keyword>
<dbReference type="PANTHER" id="PTHR23404">
    <property type="entry name" value="MOLYBDOPTERIN SYNTHASE RELATED"/>
    <property type="match status" value="1"/>
</dbReference>
<sequence>MPLLPAACSVRVQRDDFDIADLQRSVLQDDAGAVVAFTGYVKAGPEATVTAIDLEHYPGMTEKSIAAIVQEAQQRWSLKSIAVVHRVGRLAVGEQIVWVGASATHRGDAFEGCEFIMDYLKTRAPFWKRELGSFGRRWVEARASDQSRAQRWHKN</sequence>
<evidence type="ECO:0000256" key="7">
    <source>
        <dbReference type="ARBA" id="ARBA00029745"/>
    </source>
</evidence>
<comment type="similarity">
    <text evidence="2">Belongs to the MoaE family.</text>
</comment>
<dbReference type="InterPro" id="IPR036563">
    <property type="entry name" value="MoaE_sf"/>
</dbReference>
<organism evidence="12 13">
    <name type="scientific">Sediminihaliea albiluteola</name>
    <dbReference type="NCBI Taxonomy" id="2758564"/>
    <lineage>
        <taxon>Bacteria</taxon>
        <taxon>Pseudomonadati</taxon>
        <taxon>Pseudomonadota</taxon>
        <taxon>Gammaproteobacteria</taxon>
        <taxon>Cellvibrionales</taxon>
        <taxon>Halieaceae</taxon>
        <taxon>Sediminihaliea</taxon>
    </lineage>
</organism>
<dbReference type="NCBIfam" id="NF007959">
    <property type="entry name" value="PRK10678.1"/>
    <property type="match status" value="1"/>
</dbReference>
<comment type="pathway">
    <text evidence="1">Cofactor biosynthesis; molybdopterin biosynthesis.</text>
</comment>
<evidence type="ECO:0000313" key="12">
    <source>
        <dbReference type="EMBL" id="MBA6412354.1"/>
    </source>
</evidence>
<evidence type="ECO:0000256" key="6">
    <source>
        <dbReference type="ARBA" id="ARBA00026066"/>
    </source>
</evidence>
<evidence type="ECO:0000256" key="11">
    <source>
        <dbReference type="ARBA" id="ARBA00049878"/>
    </source>
</evidence>
<evidence type="ECO:0000313" key="13">
    <source>
        <dbReference type="Proteomes" id="UP000539350"/>
    </source>
</evidence>
<evidence type="ECO:0000256" key="10">
    <source>
        <dbReference type="ARBA" id="ARBA00032474"/>
    </source>
</evidence>
<name>A0A7W2YJ82_9GAMM</name>
<keyword evidence="13" id="KW-1185">Reference proteome</keyword>
<evidence type="ECO:0000256" key="9">
    <source>
        <dbReference type="ARBA" id="ARBA00030781"/>
    </source>
</evidence>
<comment type="caution">
    <text evidence="12">The sequence shown here is derived from an EMBL/GenBank/DDBJ whole genome shotgun (WGS) entry which is preliminary data.</text>
</comment>
<dbReference type="Proteomes" id="UP000539350">
    <property type="component" value="Unassembled WGS sequence"/>
</dbReference>
<evidence type="ECO:0000256" key="8">
    <source>
        <dbReference type="ARBA" id="ARBA00030407"/>
    </source>
</evidence>
<dbReference type="EC" id="2.8.1.12" evidence="3"/>
<accession>A0A7W2YJ82</accession>
<comment type="subunit">
    <text evidence="6">Heterotetramer of 2 MoaD subunits and 2 MoaE subunits. Also stable as homodimer. The enzyme changes between these two forms during catalysis.</text>
</comment>
<proteinExistence type="inferred from homology"/>
<dbReference type="GO" id="GO:0006777">
    <property type="term" value="P:Mo-molybdopterin cofactor biosynthetic process"/>
    <property type="evidence" value="ECO:0007669"/>
    <property type="project" value="UniProtKB-KW"/>
</dbReference>
<reference evidence="12 13" key="1">
    <citation type="submission" date="2020-07" db="EMBL/GenBank/DDBJ databases">
        <title>Halieaceae bacterium, F7430, whole genome shotgun sequencing project.</title>
        <authorList>
            <person name="Jiang S."/>
            <person name="Liu Z.W."/>
            <person name="Du Z.J."/>
        </authorList>
    </citation>
    <scope>NUCLEOTIDE SEQUENCE [LARGE SCALE GENOMIC DNA]</scope>
    <source>
        <strain evidence="12 13">F7430</strain>
    </source>
</reference>
<evidence type="ECO:0000256" key="2">
    <source>
        <dbReference type="ARBA" id="ARBA00005426"/>
    </source>
</evidence>
<gene>
    <name evidence="12" type="primary">moaE</name>
    <name evidence="12" type="ORF">H2508_04440</name>
</gene>
<evidence type="ECO:0000256" key="5">
    <source>
        <dbReference type="ARBA" id="ARBA00023150"/>
    </source>
</evidence>
<dbReference type="InterPro" id="IPR003448">
    <property type="entry name" value="Mopterin_biosynth_MoaE"/>
</dbReference>
<evidence type="ECO:0000256" key="4">
    <source>
        <dbReference type="ARBA" id="ARBA00013858"/>
    </source>
</evidence>
<protein>
    <recommendedName>
        <fullName evidence="4">Molybdopterin synthase catalytic subunit</fullName>
        <ecNumber evidence="3">2.8.1.12</ecNumber>
    </recommendedName>
    <alternativeName>
        <fullName evidence="9">MPT synthase subunit 2</fullName>
    </alternativeName>
    <alternativeName>
        <fullName evidence="7">Molybdenum cofactor biosynthesis protein E</fullName>
    </alternativeName>
    <alternativeName>
        <fullName evidence="8">Molybdopterin-converting factor large subunit</fullName>
    </alternativeName>
    <alternativeName>
        <fullName evidence="10">Molybdopterin-converting factor subunit 2</fullName>
    </alternativeName>
</protein>
<keyword evidence="5" id="KW-0501">Molybdenum cofactor biosynthesis</keyword>
<dbReference type="SUPFAM" id="SSF54690">
    <property type="entry name" value="Molybdopterin synthase subunit MoaE"/>
    <property type="match status" value="1"/>
</dbReference>
<dbReference type="Gene3D" id="3.90.1170.40">
    <property type="entry name" value="Molybdopterin biosynthesis MoaE subunit"/>
    <property type="match status" value="1"/>
</dbReference>
<evidence type="ECO:0000256" key="1">
    <source>
        <dbReference type="ARBA" id="ARBA00005046"/>
    </source>
</evidence>
<dbReference type="UniPathway" id="UPA00344"/>
<dbReference type="CDD" id="cd00756">
    <property type="entry name" value="MoaE"/>
    <property type="match status" value="1"/>
</dbReference>
<dbReference type="AlphaFoldDB" id="A0A7W2YJ82"/>
<comment type="catalytic activity">
    <reaction evidence="11">
        <text>2 [molybdopterin-synthase sulfur-carrier protein]-C-terminal-Gly-aminoethanethioate + cyclic pyranopterin phosphate + H2O = molybdopterin + 2 [molybdopterin-synthase sulfur-carrier protein]-C-terminal Gly-Gly + 2 H(+)</text>
        <dbReference type="Rhea" id="RHEA:26333"/>
        <dbReference type="Rhea" id="RHEA-COMP:12202"/>
        <dbReference type="Rhea" id="RHEA-COMP:19907"/>
        <dbReference type="ChEBI" id="CHEBI:15377"/>
        <dbReference type="ChEBI" id="CHEBI:15378"/>
        <dbReference type="ChEBI" id="CHEBI:58698"/>
        <dbReference type="ChEBI" id="CHEBI:59648"/>
        <dbReference type="ChEBI" id="CHEBI:90778"/>
        <dbReference type="ChEBI" id="CHEBI:232372"/>
        <dbReference type="EC" id="2.8.1.12"/>
    </reaction>
</comment>